<reference evidence="3 4" key="1">
    <citation type="journal article" date="2016" name="Mol. Biol. Evol.">
        <title>Comparative Genomics of Early-Diverging Mushroom-Forming Fungi Provides Insights into the Origins of Lignocellulose Decay Capabilities.</title>
        <authorList>
            <person name="Nagy L.G."/>
            <person name="Riley R."/>
            <person name="Tritt A."/>
            <person name="Adam C."/>
            <person name="Daum C."/>
            <person name="Floudas D."/>
            <person name="Sun H."/>
            <person name="Yadav J.S."/>
            <person name="Pangilinan J."/>
            <person name="Larsson K.H."/>
            <person name="Matsuura K."/>
            <person name="Barry K."/>
            <person name="Labutti K."/>
            <person name="Kuo R."/>
            <person name="Ohm R.A."/>
            <person name="Bhattacharya S.S."/>
            <person name="Shirouzu T."/>
            <person name="Yoshinaga Y."/>
            <person name="Martin F.M."/>
            <person name="Grigoriev I.V."/>
            <person name="Hibbett D.S."/>
        </authorList>
    </citation>
    <scope>NUCLEOTIDE SEQUENCE [LARGE SCALE GENOMIC DNA]</scope>
    <source>
        <strain evidence="3 4">L-15889</strain>
    </source>
</reference>
<keyword evidence="2" id="KW-0732">Signal</keyword>
<keyword evidence="4" id="KW-1185">Reference proteome</keyword>
<name>A0A165M8Q9_9APHY</name>
<dbReference type="AlphaFoldDB" id="A0A165M8Q9"/>
<accession>A0A165M8Q9</accession>
<feature type="signal peptide" evidence="2">
    <location>
        <begin position="1"/>
        <end position="35"/>
    </location>
</feature>
<feature type="region of interest" description="Disordered" evidence="1">
    <location>
        <begin position="115"/>
        <end position="138"/>
    </location>
</feature>
<evidence type="ECO:0000313" key="3">
    <source>
        <dbReference type="EMBL" id="KZT65365.1"/>
    </source>
</evidence>
<sequence>MSRAVRSSAKHFPKRASRVLSALIILLFTAVFNVSLDCNHGEDSTGASHRISTCRRTSVAPNCCPALVHRPMEHRSGLTIPCLCDLRFQHLKCELFHEPCIPCVRETSKRRCTTRAQVPRGSSLNASPSYTPTTYLHH</sequence>
<evidence type="ECO:0000256" key="1">
    <source>
        <dbReference type="SAM" id="MobiDB-lite"/>
    </source>
</evidence>
<dbReference type="EMBL" id="KV429107">
    <property type="protein sequence ID" value="KZT65365.1"/>
    <property type="molecule type" value="Genomic_DNA"/>
</dbReference>
<proteinExistence type="predicted"/>
<evidence type="ECO:0000256" key="2">
    <source>
        <dbReference type="SAM" id="SignalP"/>
    </source>
</evidence>
<gene>
    <name evidence="3" type="ORF">DAEQUDRAFT_531181</name>
</gene>
<organism evidence="3 4">
    <name type="scientific">Daedalea quercina L-15889</name>
    <dbReference type="NCBI Taxonomy" id="1314783"/>
    <lineage>
        <taxon>Eukaryota</taxon>
        <taxon>Fungi</taxon>
        <taxon>Dikarya</taxon>
        <taxon>Basidiomycota</taxon>
        <taxon>Agaricomycotina</taxon>
        <taxon>Agaricomycetes</taxon>
        <taxon>Polyporales</taxon>
        <taxon>Fomitopsis</taxon>
    </lineage>
</organism>
<dbReference type="Proteomes" id="UP000076727">
    <property type="component" value="Unassembled WGS sequence"/>
</dbReference>
<evidence type="ECO:0000313" key="4">
    <source>
        <dbReference type="Proteomes" id="UP000076727"/>
    </source>
</evidence>
<feature type="chain" id="PRO_5007862229" evidence="2">
    <location>
        <begin position="36"/>
        <end position="138"/>
    </location>
</feature>
<protein>
    <submittedName>
        <fullName evidence="3">Uncharacterized protein</fullName>
    </submittedName>
</protein>